<dbReference type="PROSITE" id="PS50853">
    <property type="entry name" value="FN3"/>
    <property type="match status" value="4"/>
</dbReference>
<evidence type="ECO:0008006" key="8">
    <source>
        <dbReference type="Google" id="ProtNLM"/>
    </source>
</evidence>
<protein>
    <recommendedName>
        <fullName evidence="8">Myomesin 3</fullName>
    </recommendedName>
</protein>
<dbReference type="InterPro" id="IPR036116">
    <property type="entry name" value="FN3_sf"/>
</dbReference>
<dbReference type="CDD" id="cd00063">
    <property type="entry name" value="FN3"/>
    <property type="match status" value="4"/>
</dbReference>
<evidence type="ECO:0000313" key="7">
    <source>
        <dbReference type="Proteomes" id="UP001152803"/>
    </source>
</evidence>
<feature type="domain" description="Fibronectin type-III" evidence="5">
    <location>
        <begin position="248"/>
        <end position="341"/>
    </location>
</feature>
<comment type="caution">
    <text evidence="6">The sequence shown here is derived from an EMBL/GenBank/DDBJ whole genome shotgun (WGS) entry which is preliminary data.</text>
</comment>
<dbReference type="SMART" id="SM00408">
    <property type="entry name" value="IGc2"/>
    <property type="match status" value="2"/>
</dbReference>
<dbReference type="Pfam" id="PF07679">
    <property type="entry name" value="I-set"/>
    <property type="match status" value="3"/>
</dbReference>
<keyword evidence="2" id="KW-0393">Immunoglobulin domain</keyword>
<keyword evidence="1" id="KW-0677">Repeat</keyword>
<dbReference type="FunFam" id="2.60.40.10:FF:000107">
    <property type="entry name" value="Myosin, light chain kinase a"/>
    <property type="match status" value="1"/>
</dbReference>
<feature type="domain" description="Fibronectin type-III" evidence="5">
    <location>
        <begin position="147"/>
        <end position="242"/>
    </location>
</feature>
<keyword evidence="7" id="KW-1185">Reference proteome</keyword>
<feature type="domain" description="Fibronectin type-III" evidence="5">
    <location>
        <begin position="20"/>
        <end position="115"/>
    </location>
</feature>
<dbReference type="SMART" id="SM00409">
    <property type="entry name" value="IG"/>
    <property type="match status" value="4"/>
</dbReference>
<dbReference type="GO" id="GO:0003007">
    <property type="term" value="P:heart morphogenesis"/>
    <property type="evidence" value="ECO:0007669"/>
    <property type="project" value="UniProtKB-ARBA"/>
</dbReference>
<feature type="domain" description="Fibronectin type-III" evidence="5">
    <location>
        <begin position="347"/>
        <end position="442"/>
    </location>
</feature>
<dbReference type="FunFam" id="2.60.40.10:FF:000233">
    <property type="entry name" value="Myomesin 1"/>
    <property type="match status" value="1"/>
</dbReference>
<dbReference type="PANTHER" id="PTHR13817:SF89">
    <property type="entry name" value="MYOMESIN-3"/>
    <property type="match status" value="1"/>
</dbReference>
<evidence type="ECO:0000256" key="2">
    <source>
        <dbReference type="ARBA" id="ARBA00023319"/>
    </source>
</evidence>
<evidence type="ECO:0000256" key="1">
    <source>
        <dbReference type="ARBA" id="ARBA00022737"/>
    </source>
</evidence>
<dbReference type="FunFam" id="2.60.40.10:FF:000029">
    <property type="entry name" value="Myomesin 1"/>
    <property type="match status" value="2"/>
</dbReference>
<dbReference type="Gene3D" id="2.60.40.10">
    <property type="entry name" value="Immunoglobulins"/>
    <property type="match status" value="9"/>
</dbReference>
<evidence type="ECO:0000313" key="6">
    <source>
        <dbReference type="EMBL" id="KAJ8289220.1"/>
    </source>
</evidence>
<gene>
    <name evidence="6" type="ORF">COCON_G00018790</name>
</gene>
<feature type="domain" description="Ig-like" evidence="4">
    <location>
        <begin position="727"/>
        <end position="807"/>
    </location>
</feature>
<dbReference type="GO" id="GO:0055013">
    <property type="term" value="P:cardiac muscle cell development"/>
    <property type="evidence" value="ECO:0007669"/>
    <property type="project" value="UniProtKB-ARBA"/>
</dbReference>
<dbReference type="SUPFAM" id="SSF49265">
    <property type="entry name" value="Fibronectin type III"/>
    <property type="match status" value="3"/>
</dbReference>
<dbReference type="InterPro" id="IPR013098">
    <property type="entry name" value="Ig_I-set"/>
</dbReference>
<dbReference type="InterPro" id="IPR003599">
    <property type="entry name" value="Ig_sub"/>
</dbReference>
<dbReference type="EMBL" id="JAFJMO010000001">
    <property type="protein sequence ID" value="KAJ8289220.1"/>
    <property type="molecule type" value="Genomic_DNA"/>
</dbReference>
<dbReference type="InterPro" id="IPR050964">
    <property type="entry name" value="Striated_Muscle_Regulatory"/>
</dbReference>
<dbReference type="InterPro" id="IPR003961">
    <property type="entry name" value="FN3_dom"/>
</dbReference>
<dbReference type="Proteomes" id="UP001152803">
    <property type="component" value="Unassembled WGS sequence"/>
</dbReference>
<evidence type="ECO:0000259" key="5">
    <source>
        <dbReference type="PROSITE" id="PS50853"/>
    </source>
</evidence>
<dbReference type="InterPro" id="IPR013783">
    <property type="entry name" value="Ig-like_fold"/>
</dbReference>
<dbReference type="InterPro" id="IPR007110">
    <property type="entry name" value="Ig-like_dom"/>
</dbReference>
<organism evidence="6 7">
    <name type="scientific">Conger conger</name>
    <name type="common">Conger eel</name>
    <name type="synonym">Muraena conger</name>
    <dbReference type="NCBI Taxonomy" id="82655"/>
    <lineage>
        <taxon>Eukaryota</taxon>
        <taxon>Metazoa</taxon>
        <taxon>Chordata</taxon>
        <taxon>Craniata</taxon>
        <taxon>Vertebrata</taxon>
        <taxon>Euteleostomi</taxon>
        <taxon>Actinopterygii</taxon>
        <taxon>Neopterygii</taxon>
        <taxon>Teleostei</taxon>
        <taxon>Anguilliformes</taxon>
        <taxon>Congridae</taxon>
        <taxon>Conger</taxon>
    </lineage>
</organism>
<accession>A0A9Q1E414</accession>
<evidence type="ECO:0000256" key="3">
    <source>
        <dbReference type="SAM" id="MobiDB-lite"/>
    </source>
</evidence>
<dbReference type="PROSITE" id="PS50835">
    <property type="entry name" value="IG_LIKE"/>
    <property type="match status" value="3"/>
</dbReference>
<evidence type="ECO:0000259" key="4">
    <source>
        <dbReference type="PROSITE" id="PS50835"/>
    </source>
</evidence>
<feature type="domain" description="Ig-like" evidence="4">
    <location>
        <begin position="960"/>
        <end position="1029"/>
    </location>
</feature>
<dbReference type="SUPFAM" id="SSF48726">
    <property type="entry name" value="Immunoglobulin"/>
    <property type="match status" value="3"/>
</dbReference>
<dbReference type="InterPro" id="IPR036179">
    <property type="entry name" value="Ig-like_dom_sf"/>
</dbReference>
<feature type="region of interest" description="Disordered" evidence="3">
    <location>
        <begin position="1"/>
        <end position="21"/>
    </location>
</feature>
<feature type="region of interest" description="Disordered" evidence="3">
    <location>
        <begin position="497"/>
        <end position="529"/>
    </location>
</feature>
<reference evidence="6" key="1">
    <citation type="journal article" date="2023" name="Science">
        <title>Genome structures resolve the early diversification of teleost fishes.</title>
        <authorList>
            <person name="Parey E."/>
            <person name="Louis A."/>
            <person name="Montfort J."/>
            <person name="Bouchez O."/>
            <person name="Roques C."/>
            <person name="Iampietro C."/>
            <person name="Lluch J."/>
            <person name="Castinel A."/>
            <person name="Donnadieu C."/>
            <person name="Desvignes T."/>
            <person name="Floi Bucao C."/>
            <person name="Jouanno E."/>
            <person name="Wen M."/>
            <person name="Mejri S."/>
            <person name="Dirks R."/>
            <person name="Jansen H."/>
            <person name="Henkel C."/>
            <person name="Chen W.J."/>
            <person name="Zahm M."/>
            <person name="Cabau C."/>
            <person name="Klopp C."/>
            <person name="Thompson A.W."/>
            <person name="Robinson-Rechavi M."/>
            <person name="Braasch I."/>
            <person name="Lecointre G."/>
            <person name="Bobe J."/>
            <person name="Postlethwait J.H."/>
            <person name="Berthelot C."/>
            <person name="Roest Crollius H."/>
            <person name="Guiguen Y."/>
        </authorList>
    </citation>
    <scope>NUCLEOTIDE SEQUENCE</scope>
    <source>
        <strain evidence="6">Concon-B</strain>
    </source>
</reference>
<dbReference type="AlphaFoldDB" id="A0A9Q1E414"/>
<dbReference type="OrthoDB" id="9936265at2759"/>
<dbReference type="PANTHER" id="PTHR13817">
    <property type="entry name" value="TITIN"/>
    <property type="match status" value="1"/>
</dbReference>
<dbReference type="FunFam" id="2.60.40.10:FF:000197">
    <property type="entry name" value="Myomesin 1"/>
    <property type="match status" value="1"/>
</dbReference>
<name>A0A9Q1E414_CONCO</name>
<proteinExistence type="predicted"/>
<dbReference type="FunFam" id="2.60.40.10:FF:000179">
    <property type="entry name" value="Myomesin 2"/>
    <property type="match status" value="1"/>
</dbReference>
<dbReference type="PRINTS" id="PR00014">
    <property type="entry name" value="FNTYPEIII"/>
</dbReference>
<dbReference type="Pfam" id="PF00041">
    <property type="entry name" value="fn3"/>
    <property type="match status" value="4"/>
</dbReference>
<sequence>MSSLAGQLRRDVPTVGSPASPLSVRCSDVNRDYVFLTWSPPSADGAGPVLGYYVEKFDMSVGRWARCPGVQRACCAPVTGLKDGGMYQFRVLALNQAGVGRPSKATDPVLLSDPAEPGRTMVVKLDRGKEIIITKDQLEGEIRVPLPPTDVHASEVRDTYAVVSWSEPDPRGREKLTFYVEQTLCGKDSWQMASLDQTVCSPRFVASDLQQGEAYCYRVRAVNKYGVSEPSEPSPPISLAAPRALPVPPHGVLAIEDTDSSVLLKWSEGKGSEDLLGYYLYYCPTGTSDWTTVNNKPTANTSFTVHGLRKNKEYVFRVKSVNREGNSEYSEESAPILVRPAIRLPSTPSCLALLNCTGTEMVIGWKAPKSSGGDSVKGYYLDQMDTAFRRWGEVNVTPVKERIHKVCGLAEGHYYQFRAMAVNMAGVGKPSEPSQPFLCEEWTMPEPGCPYDLEFREVRENSLILLWEGPLYQGRSPVTGYLVEIMEEGGGRGLGLGHSGASHRHQPEGVGVPSLPSEPITAQTKPGTKDIEIGVDNDGFIFMAFESQEGDEFTWAKNYKDTIDPERATVENKDNKSTLTFSDASEEDLGLYTAAVTESPQDSASYDFTAEVIALVSPWAVEVQETGGVRFWLQTEPLSAGAELHLVFNDREISSTPARKINFDKAAGLVEVLIENLALEDEGSYTAQLRDGRAKNQFTLVFVDEKFRQALALSQAKRADLKRKAGPYFLEYLSWTVTENCEVIIKCTVTNVSKDTTLKWFKDGAEIKDFEHDQQSGHCTFIVEQMTEEEAGVYRAVVSDSRGEDVSTLKLLDKELEKLQQQLCRQGGLSASPLKLQPTAEGFRLYCSLKLYLSYMTTAWSFREKRIDQEARSRPGSSVQKVWIDVLGPTESDKGKYLLEMFDGLETHKRTMDLSGQAFEDAMLEYQRLKQAAIAERNRAKVTRGLPDVVAIMEHKSLCLTCHAEGDPAPEMSWLKNGREVVAGAQFTIASDRQATTLTIHGVKAEDSGLYSLRVSNRHGSDTVHVTVSVYRRGELPRADAVEL</sequence>
<dbReference type="InterPro" id="IPR003598">
    <property type="entry name" value="Ig_sub2"/>
</dbReference>
<feature type="domain" description="Ig-like" evidence="4">
    <location>
        <begin position="513"/>
        <end position="605"/>
    </location>
</feature>
<dbReference type="SMART" id="SM00060">
    <property type="entry name" value="FN3"/>
    <property type="match status" value="5"/>
</dbReference>